<name>D4J985_9FIRM</name>
<evidence type="ECO:0000313" key="1">
    <source>
        <dbReference type="EMBL" id="CBK80906.1"/>
    </source>
</evidence>
<gene>
    <name evidence="1" type="ORF">CC1_22170</name>
</gene>
<accession>D4J985</accession>
<dbReference type="AlphaFoldDB" id="D4J985"/>
<organism evidence="1 2">
    <name type="scientific">Coprococcus catus GD/7</name>
    <dbReference type="NCBI Taxonomy" id="717962"/>
    <lineage>
        <taxon>Bacteria</taxon>
        <taxon>Bacillati</taxon>
        <taxon>Bacillota</taxon>
        <taxon>Clostridia</taxon>
        <taxon>Lachnospirales</taxon>
        <taxon>Lachnospiraceae</taxon>
        <taxon>Coprococcus</taxon>
    </lineage>
</organism>
<dbReference type="KEGG" id="cct:CC1_22170"/>
<dbReference type="Proteomes" id="UP000008798">
    <property type="component" value="Chromosome"/>
</dbReference>
<reference evidence="1 2" key="1">
    <citation type="submission" date="2010-03" db="EMBL/GenBank/DDBJ databases">
        <title>The genome sequence of Coprococcus catus GD/7.</title>
        <authorList>
            <consortium name="metaHIT consortium -- http://www.metahit.eu/"/>
            <person name="Pajon A."/>
            <person name="Turner K."/>
            <person name="Parkhill J."/>
            <person name="Duncan S."/>
            <person name="Flint H."/>
        </authorList>
    </citation>
    <scope>NUCLEOTIDE SEQUENCE [LARGE SCALE GENOMIC DNA]</scope>
    <source>
        <strain evidence="1 2">GD/7</strain>
    </source>
</reference>
<evidence type="ECO:0000313" key="2">
    <source>
        <dbReference type="Proteomes" id="UP000008798"/>
    </source>
</evidence>
<dbReference type="EMBL" id="FP929038">
    <property type="protein sequence ID" value="CBK80906.1"/>
    <property type="molecule type" value="Genomic_DNA"/>
</dbReference>
<sequence length="108" mass="12664">MKKRFGDGEDSDDPDMVHDYITYSMAEESLMKRYEENKNKIVEEIGKIIPYMQIHGQWSIDVMQNGDDFYIIDMALAQDSALKECVPHHLLKEKKEDWIPVIETKKGK</sequence>
<dbReference type="HOGENOM" id="CLU_2192541_0_0_9"/>
<proteinExistence type="predicted"/>
<reference evidence="1 2" key="2">
    <citation type="submission" date="2010-03" db="EMBL/GenBank/DDBJ databases">
        <authorList>
            <person name="Pajon A."/>
        </authorList>
    </citation>
    <scope>NUCLEOTIDE SEQUENCE [LARGE SCALE GENOMIC DNA]</scope>
    <source>
        <strain evidence="1 2">GD/7</strain>
    </source>
</reference>
<dbReference type="STRING" id="717962.CC1_22170"/>
<dbReference type="PATRIC" id="fig|717962.3.peg.2125"/>
<dbReference type="RefSeq" id="WP_015514474.1">
    <property type="nucleotide sequence ID" value="NC_021009.1"/>
</dbReference>
<protein>
    <submittedName>
        <fullName evidence="1">Uncharacterized protein</fullName>
    </submittedName>
</protein>